<name>A0A1R3R8W5_ASPC5</name>
<sequence>MRTAIVLLTAILCAPGLHQVVAFPTDTAKLLEARSTVGKTKSNPIQAAIEIRGEDSLNYNVDGWAMLCKGKLAVIAMLLGVILNSQEEQKISLHSFYNKNNIQVHNATMKARKDPSLKLLGSAFLKKQQQLDGKPYSKAFNVKDNANVCSAHTKVVGDWGFDVAEYAYMYNHQTKRFDYVVK</sequence>
<evidence type="ECO:0000256" key="1">
    <source>
        <dbReference type="SAM" id="SignalP"/>
    </source>
</evidence>
<evidence type="ECO:0000313" key="3">
    <source>
        <dbReference type="Proteomes" id="UP000188318"/>
    </source>
</evidence>
<keyword evidence="1" id="KW-0732">Signal</keyword>
<dbReference type="EMBL" id="KV907513">
    <property type="protein sequence ID" value="OOF90921.1"/>
    <property type="molecule type" value="Genomic_DNA"/>
</dbReference>
<feature type="chain" id="PRO_5013091179" evidence="1">
    <location>
        <begin position="23"/>
        <end position="182"/>
    </location>
</feature>
<dbReference type="Proteomes" id="UP000188318">
    <property type="component" value="Unassembled WGS sequence"/>
</dbReference>
<dbReference type="STRING" id="602072.A0A1R3R8W5"/>
<evidence type="ECO:0000313" key="2">
    <source>
        <dbReference type="EMBL" id="OOF90921.1"/>
    </source>
</evidence>
<gene>
    <name evidence="2" type="ORF">ASPCADRAFT_134656</name>
</gene>
<protein>
    <submittedName>
        <fullName evidence="2">Uncharacterized protein</fullName>
    </submittedName>
</protein>
<reference evidence="3" key="1">
    <citation type="journal article" date="2017" name="Genome Biol.">
        <title>Comparative genomics reveals high biological diversity and specific adaptations in the industrially and medically important fungal genus Aspergillus.</title>
        <authorList>
            <person name="de Vries R.P."/>
            <person name="Riley R."/>
            <person name="Wiebenga A."/>
            <person name="Aguilar-Osorio G."/>
            <person name="Amillis S."/>
            <person name="Uchima C.A."/>
            <person name="Anderluh G."/>
            <person name="Asadollahi M."/>
            <person name="Askin M."/>
            <person name="Barry K."/>
            <person name="Battaglia E."/>
            <person name="Bayram O."/>
            <person name="Benocci T."/>
            <person name="Braus-Stromeyer S.A."/>
            <person name="Caldana C."/>
            <person name="Canovas D."/>
            <person name="Cerqueira G.C."/>
            <person name="Chen F."/>
            <person name="Chen W."/>
            <person name="Choi C."/>
            <person name="Clum A."/>
            <person name="Dos Santos R.A."/>
            <person name="Damasio A.R."/>
            <person name="Diallinas G."/>
            <person name="Emri T."/>
            <person name="Fekete E."/>
            <person name="Flipphi M."/>
            <person name="Freyberg S."/>
            <person name="Gallo A."/>
            <person name="Gournas C."/>
            <person name="Habgood R."/>
            <person name="Hainaut M."/>
            <person name="Harispe M.L."/>
            <person name="Henrissat B."/>
            <person name="Hilden K.S."/>
            <person name="Hope R."/>
            <person name="Hossain A."/>
            <person name="Karabika E."/>
            <person name="Karaffa L."/>
            <person name="Karanyi Z."/>
            <person name="Krasevec N."/>
            <person name="Kuo A."/>
            <person name="Kusch H."/>
            <person name="LaButti K."/>
            <person name="Lagendijk E.L."/>
            <person name="Lapidus A."/>
            <person name="Levasseur A."/>
            <person name="Lindquist E."/>
            <person name="Lipzen A."/>
            <person name="Logrieco A.F."/>
            <person name="MacCabe A."/>
            <person name="Maekelae M.R."/>
            <person name="Malavazi I."/>
            <person name="Melin P."/>
            <person name="Meyer V."/>
            <person name="Mielnichuk N."/>
            <person name="Miskei M."/>
            <person name="Molnar A.P."/>
            <person name="Mule G."/>
            <person name="Ngan C.Y."/>
            <person name="Orejas M."/>
            <person name="Orosz E."/>
            <person name="Ouedraogo J.P."/>
            <person name="Overkamp K.M."/>
            <person name="Park H.-S."/>
            <person name="Perrone G."/>
            <person name="Piumi F."/>
            <person name="Punt P.J."/>
            <person name="Ram A.F."/>
            <person name="Ramon A."/>
            <person name="Rauscher S."/>
            <person name="Record E."/>
            <person name="Riano-Pachon D.M."/>
            <person name="Robert V."/>
            <person name="Roehrig J."/>
            <person name="Ruller R."/>
            <person name="Salamov A."/>
            <person name="Salih N.S."/>
            <person name="Samson R.A."/>
            <person name="Sandor E."/>
            <person name="Sanguinetti M."/>
            <person name="Schuetze T."/>
            <person name="Sepcic K."/>
            <person name="Shelest E."/>
            <person name="Sherlock G."/>
            <person name="Sophianopoulou V."/>
            <person name="Squina F.M."/>
            <person name="Sun H."/>
            <person name="Susca A."/>
            <person name="Todd R.B."/>
            <person name="Tsang A."/>
            <person name="Unkles S.E."/>
            <person name="van de Wiele N."/>
            <person name="van Rossen-Uffink D."/>
            <person name="Oliveira J.V."/>
            <person name="Vesth T.C."/>
            <person name="Visser J."/>
            <person name="Yu J.-H."/>
            <person name="Zhou M."/>
            <person name="Andersen M.R."/>
            <person name="Archer D.B."/>
            <person name="Baker S.E."/>
            <person name="Benoit I."/>
            <person name="Brakhage A.A."/>
            <person name="Braus G.H."/>
            <person name="Fischer R."/>
            <person name="Frisvad J.C."/>
            <person name="Goldman G.H."/>
            <person name="Houbraken J."/>
            <person name="Oakley B."/>
            <person name="Pocsi I."/>
            <person name="Scazzocchio C."/>
            <person name="Seiboth B."/>
            <person name="vanKuyk P.A."/>
            <person name="Wortman J."/>
            <person name="Dyer P.S."/>
            <person name="Grigoriev I.V."/>
        </authorList>
    </citation>
    <scope>NUCLEOTIDE SEQUENCE [LARGE SCALE GENOMIC DNA]</scope>
    <source>
        <strain evidence="3">ITEM 5010</strain>
    </source>
</reference>
<dbReference type="VEuPathDB" id="FungiDB:ASPCADRAFT_134656"/>
<keyword evidence="3" id="KW-1185">Reference proteome</keyword>
<feature type="signal peptide" evidence="1">
    <location>
        <begin position="1"/>
        <end position="22"/>
    </location>
</feature>
<dbReference type="OMA" id="YCKAFNA"/>
<organism evidence="2 3">
    <name type="scientific">Aspergillus carbonarius (strain ITEM 5010)</name>
    <dbReference type="NCBI Taxonomy" id="602072"/>
    <lineage>
        <taxon>Eukaryota</taxon>
        <taxon>Fungi</taxon>
        <taxon>Dikarya</taxon>
        <taxon>Ascomycota</taxon>
        <taxon>Pezizomycotina</taxon>
        <taxon>Eurotiomycetes</taxon>
        <taxon>Eurotiomycetidae</taxon>
        <taxon>Eurotiales</taxon>
        <taxon>Aspergillaceae</taxon>
        <taxon>Aspergillus</taxon>
        <taxon>Aspergillus subgen. Circumdati</taxon>
    </lineage>
</organism>
<dbReference type="OrthoDB" id="2748312at2759"/>
<accession>A0A1R3R8W5</accession>
<proteinExistence type="predicted"/>
<dbReference type="AlphaFoldDB" id="A0A1R3R8W5"/>